<feature type="transmembrane region" description="Helical" evidence="1">
    <location>
        <begin position="71"/>
        <end position="97"/>
    </location>
</feature>
<dbReference type="AlphaFoldDB" id="A0A8G1RKQ6"/>
<feature type="domain" description="DUF6536" evidence="2">
    <location>
        <begin position="67"/>
        <end position="221"/>
    </location>
</feature>
<keyword evidence="1" id="KW-0812">Transmembrane</keyword>
<dbReference type="EMBL" id="KZ824678">
    <property type="protein sequence ID" value="RAK73555.1"/>
    <property type="molecule type" value="Genomic_DNA"/>
</dbReference>
<dbReference type="RefSeq" id="XP_040797565.1">
    <property type="nucleotide sequence ID" value="XM_040945512.1"/>
</dbReference>
<dbReference type="PANTHER" id="PTHR35395:SF1">
    <property type="entry name" value="DUF6536 DOMAIN-CONTAINING PROTEIN"/>
    <property type="match status" value="1"/>
</dbReference>
<dbReference type="GeneID" id="63862845"/>
<dbReference type="InterPro" id="IPR046623">
    <property type="entry name" value="DUF6536"/>
</dbReference>
<feature type="transmembrane region" description="Helical" evidence="1">
    <location>
        <begin position="432"/>
        <end position="456"/>
    </location>
</feature>
<dbReference type="PANTHER" id="PTHR35395">
    <property type="entry name" value="DUF6536 DOMAIN-CONTAINING PROTEIN"/>
    <property type="match status" value="1"/>
</dbReference>
<protein>
    <recommendedName>
        <fullName evidence="2">DUF6536 domain-containing protein</fullName>
    </recommendedName>
</protein>
<name>A0A8G1RKQ6_9EURO</name>
<keyword evidence="1" id="KW-0472">Membrane</keyword>
<feature type="transmembrane region" description="Helical" evidence="1">
    <location>
        <begin position="739"/>
        <end position="762"/>
    </location>
</feature>
<sequence length="863" mass="96372">MSAGNDKPVEGAPGLLSTWWGQFRYTTIPLLSNNTQQQKQPRWKTWLPHGLSQDPNEGREGREGREWLKGAVICSWITATILAVNSIMLIVALIFAYRQSSNHGQFQTVELFTGNCSLANRSATGIHVVINVFGTILLGASSYVIQCLGAPSRSDIDRAHARSRWLNIGTFSFRNFAIMGPKRKVLWGLLLLSSTPIHMIYNSVIYSSIAELDSGKLLIPHDLSSNESLVNDAASRERFRARVGLDPAIMQQRIFDGTFTNLTDKDCWTKRADETLYNTLVYVVDRKYFHNTSSLWVDGGQNPSSENYYPVEPVYWSYRVWNYTTVASGHPYQFNFADDSFQSLWNPYDKSNASTALQADVMGLLSYNSQYNPTQEALREYLDTPSHWQNSSWAAATTFEFFEEGDLELGIYPQVPVSHCLMDESRQRCQLLFSPPIAIVVIICNAIKLSCMMIAVGARRRILLLTTGDALASFLTRPDPTTRGRCLLSRAEVAQGLQFWGCSALTPGHETGYWVQAQSSSRSSSPAPSLGLGRSPGSLNYPIDNILISSSAPQTTTELRPREVTPRQRWYQAVSWPRRVIALFCYISCIAVSFALLFHGIGSDTFHEAMSIGFSKYSESYLANTNTTNILALVLLANTPQLGLSILYFVTNGVLTCMLLDAELQRYATRRRSLRCSWPKGQQRSTYYLTLPYRYSLPLLTASASLHWLLSQSFFFVHIRRVDISQRYVMDEARGCCYSPLAIFITIWVAVAGLLVVVGLGFRRFESGMPLAGGCSMVLSALCHPPEDGEGAAEKTVMWGEIPKGPELGPAQNDKRRVQERFMEGRGETGAATAARYGTMERFAHCSFSSLDVMAPGLDRLYA</sequence>
<keyword evidence="4" id="KW-1185">Reference proteome</keyword>
<dbReference type="Proteomes" id="UP000249789">
    <property type="component" value="Unassembled WGS sequence"/>
</dbReference>
<dbReference type="VEuPathDB" id="FungiDB:BO72DRAFT_451552"/>
<dbReference type="Pfam" id="PF20163">
    <property type="entry name" value="DUF6536"/>
    <property type="match status" value="1"/>
</dbReference>
<evidence type="ECO:0000313" key="4">
    <source>
        <dbReference type="Proteomes" id="UP000249789"/>
    </source>
</evidence>
<reference evidence="3 4" key="1">
    <citation type="submission" date="2018-02" db="EMBL/GenBank/DDBJ databases">
        <title>The genomes of Aspergillus section Nigri reveals drivers in fungal speciation.</title>
        <authorList>
            <consortium name="DOE Joint Genome Institute"/>
            <person name="Vesth T.C."/>
            <person name="Nybo J."/>
            <person name="Theobald S."/>
            <person name="Brandl J."/>
            <person name="Frisvad J.C."/>
            <person name="Nielsen K.F."/>
            <person name="Lyhne E.K."/>
            <person name="Kogle M.E."/>
            <person name="Kuo A."/>
            <person name="Riley R."/>
            <person name="Clum A."/>
            <person name="Nolan M."/>
            <person name="Lipzen A."/>
            <person name="Salamov A."/>
            <person name="Henrissat B."/>
            <person name="Wiebenga A."/>
            <person name="De vries R.P."/>
            <person name="Grigoriev I.V."/>
            <person name="Mortensen U.H."/>
            <person name="Andersen M.R."/>
            <person name="Baker S.E."/>
        </authorList>
    </citation>
    <scope>NUCLEOTIDE SEQUENCE [LARGE SCALE GENOMIC DNA]</scope>
    <source>
        <strain evidence="3 4">CBS 313.89</strain>
    </source>
</reference>
<gene>
    <name evidence="3" type="ORF">BO72DRAFT_451552</name>
</gene>
<dbReference type="OrthoDB" id="5429634at2759"/>
<evidence type="ECO:0000313" key="3">
    <source>
        <dbReference type="EMBL" id="RAK73555.1"/>
    </source>
</evidence>
<feature type="transmembrane region" description="Helical" evidence="1">
    <location>
        <begin position="697"/>
        <end position="719"/>
    </location>
</feature>
<evidence type="ECO:0000256" key="1">
    <source>
        <dbReference type="SAM" id="Phobius"/>
    </source>
</evidence>
<evidence type="ECO:0000259" key="2">
    <source>
        <dbReference type="Pfam" id="PF20163"/>
    </source>
</evidence>
<organism evidence="3 4">
    <name type="scientific">Aspergillus fijiensis CBS 313.89</name>
    <dbReference type="NCBI Taxonomy" id="1448319"/>
    <lineage>
        <taxon>Eukaryota</taxon>
        <taxon>Fungi</taxon>
        <taxon>Dikarya</taxon>
        <taxon>Ascomycota</taxon>
        <taxon>Pezizomycotina</taxon>
        <taxon>Eurotiomycetes</taxon>
        <taxon>Eurotiomycetidae</taxon>
        <taxon>Eurotiales</taxon>
        <taxon>Aspergillaceae</taxon>
        <taxon>Aspergillus</taxon>
    </lineage>
</organism>
<keyword evidence="1" id="KW-1133">Transmembrane helix</keyword>
<proteinExistence type="predicted"/>
<feature type="transmembrane region" description="Helical" evidence="1">
    <location>
        <begin position="580"/>
        <end position="601"/>
    </location>
</feature>
<accession>A0A8G1RKQ6</accession>